<accession>A0AC34RH01</accession>
<evidence type="ECO:0000313" key="2">
    <source>
        <dbReference type="WBParaSite" id="JU765_v2.g6904.t1"/>
    </source>
</evidence>
<sequence>MKVLIVFSLVVLAVVAIESSRKNGAVQQCLIVHEHEVNAIKEKYLPLIIRAKTEEEKCKLFAQAMAEKKEITVGICNMDDKTWNVEIKRSYAKFNNVFDLNCKPVETFKFGKKLPLFSMESIKLFSF</sequence>
<dbReference type="WBParaSite" id="JU765_v2.g6904.t1">
    <property type="protein sequence ID" value="JU765_v2.g6904.t1"/>
    <property type="gene ID" value="JU765_v2.g6904"/>
</dbReference>
<evidence type="ECO:0000313" key="1">
    <source>
        <dbReference type="Proteomes" id="UP000887576"/>
    </source>
</evidence>
<proteinExistence type="predicted"/>
<dbReference type="Proteomes" id="UP000887576">
    <property type="component" value="Unplaced"/>
</dbReference>
<protein>
    <submittedName>
        <fullName evidence="2">Uncharacterized protein</fullName>
    </submittedName>
</protein>
<reference evidence="2" key="1">
    <citation type="submission" date="2022-11" db="UniProtKB">
        <authorList>
            <consortium name="WormBaseParasite"/>
        </authorList>
    </citation>
    <scope>IDENTIFICATION</scope>
</reference>
<name>A0AC34RH01_9BILA</name>
<organism evidence="1 2">
    <name type="scientific">Panagrolaimus sp. JU765</name>
    <dbReference type="NCBI Taxonomy" id="591449"/>
    <lineage>
        <taxon>Eukaryota</taxon>
        <taxon>Metazoa</taxon>
        <taxon>Ecdysozoa</taxon>
        <taxon>Nematoda</taxon>
        <taxon>Chromadorea</taxon>
        <taxon>Rhabditida</taxon>
        <taxon>Tylenchina</taxon>
        <taxon>Panagrolaimomorpha</taxon>
        <taxon>Panagrolaimoidea</taxon>
        <taxon>Panagrolaimidae</taxon>
        <taxon>Panagrolaimus</taxon>
    </lineage>
</organism>